<dbReference type="STRING" id="1617426.TR69_WS6001000217"/>
<organism evidence="1 2">
    <name type="scientific">candidate division WS6 bacterium OLB20</name>
    <dbReference type="NCBI Taxonomy" id="1617426"/>
    <lineage>
        <taxon>Bacteria</taxon>
        <taxon>Candidatus Dojkabacteria</taxon>
    </lineage>
</organism>
<sequence>MLEFGSQEQLEIIETMERITSRVRIATGTQDYLRRIADPDEQYALGRDFKTVGACPGGIERSEEYNYMLKRTDRLAELDRHFRAMDVIMHGTRHGIPLGALMNIFIQGEGTEKDGGLRHPLFSDPVNRLTLFINGGEMETRWMERLCSVLSLHAPDGRKLPLEVDIIWEPSVQAVVSELVPQMQQLHLDYDAWTADRSQTHNAITVPSRQRLLDRLADLEAGSLPELPAAESQRAGLRATLIKVMGRLMRS</sequence>
<dbReference type="EMBL" id="JYNZ01000002">
    <property type="protein sequence ID" value="KXK27342.1"/>
    <property type="molecule type" value="Genomic_DNA"/>
</dbReference>
<dbReference type="AlphaFoldDB" id="A0A136M0C0"/>
<evidence type="ECO:0000313" key="2">
    <source>
        <dbReference type="Proteomes" id="UP000070457"/>
    </source>
</evidence>
<reference evidence="1 2" key="1">
    <citation type="submission" date="2015-02" db="EMBL/GenBank/DDBJ databases">
        <title>Improved understanding of the partial-nitritation anammox process through 23 genomes representing the majority of the microbial community.</title>
        <authorList>
            <person name="Speth D.R."/>
            <person name="In T Zandt M."/>
            <person name="Guerrero Cruz S."/>
            <person name="Jetten M.S."/>
            <person name="Dutilh B.E."/>
        </authorList>
    </citation>
    <scope>NUCLEOTIDE SEQUENCE [LARGE SCALE GENOMIC DNA]</scope>
    <source>
        <strain evidence="1">OLB20</strain>
    </source>
</reference>
<gene>
    <name evidence="1" type="ORF">TR69_WS6001000217</name>
</gene>
<evidence type="ECO:0000313" key="1">
    <source>
        <dbReference type="EMBL" id="KXK27342.1"/>
    </source>
</evidence>
<accession>A0A136M0C0</accession>
<comment type="caution">
    <text evidence="1">The sequence shown here is derived from an EMBL/GenBank/DDBJ whole genome shotgun (WGS) entry which is preliminary data.</text>
</comment>
<dbReference type="Proteomes" id="UP000070457">
    <property type="component" value="Unassembled WGS sequence"/>
</dbReference>
<name>A0A136M0C0_9BACT</name>
<proteinExistence type="predicted"/>
<protein>
    <submittedName>
        <fullName evidence="1">Uncharacterized protein</fullName>
    </submittedName>
</protein>